<dbReference type="InParanoid" id="M1DW77"/>
<keyword evidence="3" id="KW-1185">Reference proteome</keyword>
<name>M1DW77_SOLTU</name>
<feature type="compositionally biased region" description="Basic and acidic residues" evidence="1">
    <location>
        <begin position="150"/>
        <end position="168"/>
    </location>
</feature>
<accession>M1DW77</accession>
<evidence type="ECO:0000313" key="2">
    <source>
        <dbReference type="EnsemblPlants" id="PGSC0003DMT400095397"/>
    </source>
</evidence>
<sequence>MTQLAMLVRLADSFGESPNFSSSRLSLALGFKWLNRNWRARWSCPFTFVVYGWVHGWGKGPPSVNPSLDVNLGENNLRQGCTERLTNTKGVTLHLLPLVFRFGFSTFEDLGMAPRRAYVRINVANIVEPKEMNISRLMTHSQKIEEEIIKERTRDSKRERTSDGDFPHSRSGGHGRPQF</sequence>
<organism evidence="2 3">
    <name type="scientific">Solanum tuberosum</name>
    <name type="common">Potato</name>
    <dbReference type="NCBI Taxonomy" id="4113"/>
    <lineage>
        <taxon>Eukaryota</taxon>
        <taxon>Viridiplantae</taxon>
        <taxon>Streptophyta</taxon>
        <taxon>Embryophyta</taxon>
        <taxon>Tracheophyta</taxon>
        <taxon>Spermatophyta</taxon>
        <taxon>Magnoliopsida</taxon>
        <taxon>eudicotyledons</taxon>
        <taxon>Gunneridae</taxon>
        <taxon>Pentapetalae</taxon>
        <taxon>asterids</taxon>
        <taxon>lamiids</taxon>
        <taxon>Solanales</taxon>
        <taxon>Solanaceae</taxon>
        <taxon>Solanoideae</taxon>
        <taxon>Solaneae</taxon>
        <taxon>Solanum</taxon>
    </lineage>
</organism>
<dbReference type="Gramene" id="PGSC0003DMT400095397">
    <property type="protein sequence ID" value="PGSC0003DMT400095397"/>
    <property type="gene ID" value="PGSC0003DMG400044968"/>
</dbReference>
<dbReference type="Proteomes" id="UP000011115">
    <property type="component" value="Unassembled WGS sequence"/>
</dbReference>
<reference evidence="2" key="2">
    <citation type="submission" date="2015-06" db="UniProtKB">
        <authorList>
            <consortium name="EnsemblPlants"/>
        </authorList>
    </citation>
    <scope>IDENTIFICATION</scope>
    <source>
        <strain evidence="2">DM1-3 516 R44</strain>
    </source>
</reference>
<evidence type="ECO:0000256" key="1">
    <source>
        <dbReference type="SAM" id="MobiDB-lite"/>
    </source>
</evidence>
<feature type="region of interest" description="Disordered" evidence="1">
    <location>
        <begin position="150"/>
        <end position="179"/>
    </location>
</feature>
<proteinExistence type="predicted"/>
<evidence type="ECO:0000313" key="3">
    <source>
        <dbReference type="Proteomes" id="UP000011115"/>
    </source>
</evidence>
<protein>
    <submittedName>
        <fullName evidence="2">Uncharacterized protein</fullName>
    </submittedName>
</protein>
<reference evidence="3" key="1">
    <citation type="journal article" date="2011" name="Nature">
        <title>Genome sequence and analysis of the tuber crop potato.</title>
        <authorList>
            <consortium name="The Potato Genome Sequencing Consortium"/>
        </authorList>
    </citation>
    <scope>NUCLEOTIDE SEQUENCE [LARGE SCALE GENOMIC DNA]</scope>
    <source>
        <strain evidence="3">cv. DM1-3 516 R44</strain>
    </source>
</reference>
<dbReference type="PaxDb" id="4113-PGSC0003DMT400095397"/>
<dbReference type="EnsemblPlants" id="PGSC0003DMT400095397">
    <property type="protein sequence ID" value="PGSC0003DMT400095397"/>
    <property type="gene ID" value="PGSC0003DMG400044968"/>
</dbReference>
<dbReference type="AlphaFoldDB" id="M1DW77"/>
<dbReference type="HOGENOM" id="CLU_1505986_0_0_1"/>